<organism evidence="7 8">
    <name type="scientific">Flavobacterium agricola</name>
    <dbReference type="NCBI Taxonomy" id="2870839"/>
    <lineage>
        <taxon>Bacteria</taxon>
        <taxon>Pseudomonadati</taxon>
        <taxon>Bacteroidota</taxon>
        <taxon>Flavobacteriia</taxon>
        <taxon>Flavobacteriales</taxon>
        <taxon>Flavobacteriaceae</taxon>
        <taxon>Flavobacterium</taxon>
    </lineage>
</organism>
<dbReference type="Proteomes" id="UP001163328">
    <property type="component" value="Chromosome"/>
</dbReference>
<feature type="coiled-coil region" evidence="2">
    <location>
        <begin position="107"/>
        <end position="158"/>
    </location>
</feature>
<evidence type="ECO:0000313" key="7">
    <source>
        <dbReference type="EMBL" id="UYW02352.1"/>
    </source>
</evidence>
<evidence type="ECO:0000259" key="5">
    <source>
        <dbReference type="Pfam" id="PF25944"/>
    </source>
</evidence>
<evidence type="ECO:0000259" key="6">
    <source>
        <dbReference type="Pfam" id="PF25989"/>
    </source>
</evidence>
<evidence type="ECO:0000259" key="4">
    <source>
        <dbReference type="Pfam" id="PF25917"/>
    </source>
</evidence>
<dbReference type="PROSITE" id="PS51257">
    <property type="entry name" value="PROKAR_LIPOPROTEIN"/>
    <property type="match status" value="1"/>
</dbReference>
<dbReference type="RefSeq" id="WP_264434899.1">
    <property type="nucleotide sequence ID" value="NZ_CP081495.1"/>
</dbReference>
<dbReference type="Gene3D" id="2.40.50.100">
    <property type="match status" value="1"/>
</dbReference>
<reference evidence="7" key="1">
    <citation type="submission" date="2021-08" db="EMBL/GenBank/DDBJ databases">
        <title>Flavobacterium sp. strain CC-SYL302.</title>
        <authorList>
            <person name="Lin S.-Y."/>
            <person name="Lee T.-H."/>
            <person name="Young C.-C."/>
        </authorList>
    </citation>
    <scope>NUCLEOTIDE SEQUENCE</scope>
    <source>
        <strain evidence="7">CC-SYL302</strain>
    </source>
</reference>
<keyword evidence="8" id="KW-1185">Reference proteome</keyword>
<accession>A0ABY6M397</accession>
<dbReference type="PANTHER" id="PTHR30158:SF23">
    <property type="entry name" value="MULTIDRUG RESISTANCE PROTEIN MEXA"/>
    <property type="match status" value="1"/>
</dbReference>
<dbReference type="InterPro" id="IPR058637">
    <property type="entry name" value="YknX-like_C"/>
</dbReference>
<evidence type="ECO:0000256" key="2">
    <source>
        <dbReference type="SAM" id="Coils"/>
    </source>
</evidence>
<keyword evidence="3" id="KW-0732">Signal</keyword>
<evidence type="ECO:0000313" key="8">
    <source>
        <dbReference type="Proteomes" id="UP001163328"/>
    </source>
</evidence>
<feature type="chain" id="PRO_5046840634" evidence="3">
    <location>
        <begin position="24"/>
        <end position="364"/>
    </location>
</feature>
<dbReference type="InterPro" id="IPR006143">
    <property type="entry name" value="RND_pump_MFP"/>
</dbReference>
<dbReference type="SUPFAM" id="SSF111369">
    <property type="entry name" value="HlyD-like secretion proteins"/>
    <property type="match status" value="1"/>
</dbReference>
<dbReference type="Pfam" id="PF25917">
    <property type="entry name" value="BSH_RND"/>
    <property type="match status" value="1"/>
</dbReference>
<keyword evidence="2" id="KW-0175">Coiled coil</keyword>
<dbReference type="Gene3D" id="2.40.420.20">
    <property type="match status" value="1"/>
</dbReference>
<evidence type="ECO:0000256" key="3">
    <source>
        <dbReference type="SAM" id="SignalP"/>
    </source>
</evidence>
<feature type="domain" description="Multidrug resistance protein MdtA-like beta-barrel" evidence="5">
    <location>
        <begin position="205"/>
        <end position="273"/>
    </location>
</feature>
<dbReference type="PANTHER" id="PTHR30158">
    <property type="entry name" value="ACRA/E-RELATED COMPONENT OF DRUG EFFLUX TRANSPORTER"/>
    <property type="match status" value="1"/>
</dbReference>
<dbReference type="Gene3D" id="2.40.30.170">
    <property type="match status" value="1"/>
</dbReference>
<sequence length="364" mass="40226">MIQKNIKSIFFVALAATAFSCSSKNENQTTEQKEYPVISIVQQDTIVSNQFVADIQAKKNVEINNRVPGFLEHIYVNEGQFVKKGQKLFKINDAELQMVLLKANATFQQAEADVRIAKVEVNQLQILFDKNVVADNELEMAKAKLAAAQARLAHADAARKAVLQKIGFTNIVSPFDGVIDRIPYKEGSVVAEGTLLTTISNLSEVYAYFSIPENLYFELMSNNKMGAHQKIELVLPNGAVYNHDGTLQTAEGEIDNTTGAIQYKVAFPNPDSFIKHGTSGRLIISDKQENAILIPQKSTFSIQDKTYVFVVDKENKVKMTPITIGATLSDAYIITDGIKPNDVVIYEGTQSLRDGDVIATRSIK</sequence>
<dbReference type="InterPro" id="IPR058626">
    <property type="entry name" value="MdtA-like_b-barrel"/>
</dbReference>
<dbReference type="Pfam" id="PF25989">
    <property type="entry name" value="YknX_C"/>
    <property type="match status" value="1"/>
</dbReference>
<name>A0ABY6M397_9FLAO</name>
<feature type="domain" description="YknX-like C-terminal permuted SH3-like" evidence="6">
    <location>
        <begin position="292"/>
        <end position="358"/>
    </location>
</feature>
<dbReference type="Pfam" id="PF25944">
    <property type="entry name" value="Beta-barrel_RND"/>
    <property type="match status" value="1"/>
</dbReference>
<comment type="similarity">
    <text evidence="1">Belongs to the membrane fusion protein (MFP) (TC 8.A.1) family.</text>
</comment>
<gene>
    <name evidence="7" type="ORF">K5I29_05495</name>
</gene>
<dbReference type="InterPro" id="IPR058625">
    <property type="entry name" value="MdtA-like_BSH"/>
</dbReference>
<dbReference type="Gene3D" id="1.10.287.470">
    <property type="entry name" value="Helix hairpin bin"/>
    <property type="match status" value="1"/>
</dbReference>
<dbReference type="NCBIfam" id="TIGR01730">
    <property type="entry name" value="RND_mfp"/>
    <property type="match status" value="1"/>
</dbReference>
<proteinExistence type="inferred from homology"/>
<evidence type="ECO:0000256" key="1">
    <source>
        <dbReference type="ARBA" id="ARBA00009477"/>
    </source>
</evidence>
<dbReference type="EMBL" id="CP081495">
    <property type="protein sequence ID" value="UYW02352.1"/>
    <property type="molecule type" value="Genomic_DNA"/>
</dbReference>
<feature type="signal peptide" evidence="3">
    <location>
        <begin position="1"/>
        <end position="23"/>
    </location>
</feature>
<protein>
    <submittedName>
        <fullName evidence="7">Efflux RND transporter periplasmic adaptor subunit</fullName>
    </submittedName>
</protein>
<feature type="domain" description="Multidrug resistance protein MdtA-like barrel-sandwich hybrid" evidence="4">
    <location>
        <begin position="60"/>
        <end position="195"/>
    </location>
</feature>